<evidence type="ECO:0000313" key="2">
    <source>
        <dbReference type="EMBL" id="KAG8065070.1"/>
    </source>
</evidence>
<name>A0A8J5VFP3_ZIZPA</name>
<feature type="compositionally biased region" description="Basic and acidic residues" evidence="1">
    <location>
        <begin position="25"/>
        <end position="34"/>
    </location>
</feature>
<feature type="compositionally biased region" description="Basic and acidic residues" evidence="1">
    <location>
        <begin position="56"/>
        <end position="75"/>
    </location>
</feature>
<evidence type="ECO:0000256" key="1">
    <source>
        <dbReference type="SAM" id="MobiDB-lite"/>
    </source>
</evidence>
<comment type="caution">
    <text evidence="2">The sequence shown here is derived from an EMBL/GenBank/DDBJ whole genome shotgun (WGS) entry which is preliminary data.</text>
</comment>
<reference evidence="2" key="2">
    <citation type="submission" date="2021-02" db="EMBL/GenBank/DDBJ databases">
        <authorList>
            <person name="Kimball J.A."/>
            <person name="Haas M.W."/>
            <person name="Macchietto M."/>
            <person name="Kono T."/>
            <person name="Duquette J."/>
            <person name="Shao M."/>
        </authorList>
    </citation>
    <scope>NUCLEOTIDE SEQUENCE</scope>
    <source>
        <tissue evidence="2">Fresh leaf tissue</tissue>
    </source>
</reference>
<dbReference type="EMBL" id="JAAALK010000285">
    <property type="protein sequence ID" value="KAG8065070.1"/>
    <property type="molecule type" value="Genomic_DNA"/>
</dbReference>
<keyword evidence="3" id="KW-1185">Reference proteome</keyword>
<proteinExistence type="predicted"/>
<sequence>MGVSGILQSHGTEDKENNDENEPVDCLHRNDKYVRLFGTSRPTHTTRPKEAQLSPYEDKVRKREDSENTMQEERLRKSTCNEKIGIKGGVNTHHDNF</sequence>
<accession>A0A8J5VFP3</accession>
<gene>
    <name evidence="2" type="ORF">GUJ93_ZPchr0004g39880</name>
</gene>
<dbReference type="AlphaFoldDB" id="A0A8J5VFP3"/>
<feature type="compositionally biased region" description="Polar residues" evidence="1">
    <location>
        <begin position="1"/>
        <end position="10"/>
    </location>
</feature>
<reference evidence="2" key="1">
    <citation type="journal article" date="2021" name="bioRxiv">
        <title>Whole Genome Assembly and Annotation of Northern Wild Rice, Zizania palustris L., Supports a Whole Genome Duplication in the Zizania Genus.</title>
        <authorList>
            <person name="Haas M."/>
            <person name="Kono T."/>
            <person name="Macchietto M."/>
            <person name="Millas R."/>
            <person name="McGilp L."/>
            <person name="Shao M."/>
            <person name="Duquette J."/>
            <person name="Hirsch C.N."/>
            <person name="Kimball J."/>
        </authorList>
    </citation>
    <scope>NUCLEOTIDE SEQUENCE</scope>
    <source>
        <tissue evidence="2">Fresh leaf tissue</tissue>
    </source>
</reference>
<evidence type="ECO:0000313" key="3">
    <source>
        <dbReference type="Proteomes" id="UP000729402"/>
    </source>
</evidence>
<feature type="region of interest" description="Disordered" evidence="1">
    <location>
        <begin position="1"/>
        <end position="75"/>
    </location>
</feature>
<protein>
    <submittedName>
        <fullName evidence="2">Uncharacterized protein</fullName>
    </submittedName>
</protein>
<organism evidence="2 3">
    <name type="scientific">Zizania palustris</name>
    <name type="common">Northern wild rice</name>
    <dbReference type="NCBI Taxonomy" id="103762"/>
    <lineage>
        <taxon>Eukaryota</taxon>
        <taxon>Viridiplantae</taxon>
        <taxon>Streptophyta</taxon>
        <taxon>Embryophyta</taxon>
        <taxon>Tracheophyta</taxon>
        <taxon>Spermatophyta</taxon>
        <taxon>Magnoliopsida</taxon>
        <taxon>Liliopsida</taxon>
        <taxon>Poales</taxon>
        <taxon>Poaceae</taxon>
        <taxon>BOP clade</taxon>
        <taxon>Oryzoideae</taxon>
        <taxon>Oryzeae</taxon>
        <taxon>Zizaniinae</taxon>
        <taxon>Zizania</taxon>
    </lineage>
</organism>
<dbReference type="Proteomes" id="UP000729402">
    <property type="component" value="Unassembled WGS sequence"/>
</dbReference>